<evidence type="ECO:0000313" key="2">
    <source>
        <dbReference type="Proteomes" id="UP001189429"/>
    </source>
</evidence>
<feature type="non-terminal residue" evidence="1">
    <location>
        <position position="158"/>
    </location>
</feature>
<sequence>AKGKVNLEFPTRWAGQVAATASEIKDLDCQAKADAAEAACNKHFTALLTNGTENGIWHDGVAVDASLQEYLKAAEPVFVKKRNGTLDNIQKQLDRGITTQSEIMPLITCKDNSEAPLKLKRRLRLHLGQVGELRKALIPTALLGIFTGLAEVKQSSSQ</sequence>
<evidence type="ECO:0000313" key="1">
    <source>
        <dbReference type="EMBL" id="CAK0801181.1"/>
    </source>
</evidence>
<dbReference type="EMBL" id="CAUYUJ010002529">
    <property type="protein sequence ID" value="CAK0801181.1"/>
    <property type="molecule type" value="Genomic_DNA"/>
</dbReference>
<reference evidence="1" key="1">
    <citation type="submission" date="2023-10" db="EMBL/GenBank/DDBJ databases">
        <authorList>
            <person name="Chen Y."/>
            <person name="Shah S."/>
            <person name="Dougan E. K."/>
            <person name="Thang M."/>
            <person name="Chan C."/>
        </authorList>
    </citation>
    <scope>NUCLEOTIDE SEQUENCE [LARGE SCALE GENOMIC DNA]</scope>
</reference>
<accession>A0ABN9QCG5</accession>
<dbReference type="Proteomes" id="UP001189429">
    <property type="component" value="Unassembled WGS sequence"/>
</dbReference>
<proteinExistence type="predicted"/>
<protein>
    <submittedName>
        <fullName evidence="1">Uncharacterized protein</fullName>
    </submittedName>
</protein>
<name>A0ABN9QCG5_9DINO</name>
<keyword evidence="2" id="KW-1185">Reference proteome</keyword>
<comment type="caution">
    <text evidence="1">The sequence shown here is derived from an EMBL/GenBank/DDBJ whole genome shotgun (WGS) entry which is preliminary data.</text>
</comment>
<gene>
    <name evidence="1" type="ORF">PCOR1329_LOCUS9136</name>
</gene>
<feature type="non-terminal residue" evidence="1">
    <location>
        <position position="1"/>
    </location>
</feature>
<organism evidence="1 2">
    <name type="scientific">Prorocentrum cordatum</name>
    <dbReference type="NCBI Taxonomy" id="2364126"/>
    <lineage>
        <taxon>Eukaryota</taxon>
        <taxon>Sar</taxon>
        <taxon>Alveolata</taxon>
        <taxon>Dinophyceae</taxon>
        <taxon>Prorocentrales</taxon>
        <taxon>Prorocentraceae</taxon>
        <taxon>Prorocentrum</taxon>
    </lineage>
</organism>